<reference evidence="11" key="2">
    <citation type="submission" date="2024-08" db="UniProtKB">
        <authorList>
            <consortium name="EnsemblMetazoa"/>
        </authorList>
    </citation>
    <scope>IDENTIFICATION</scope>
</reference>
<dbReference type="PROSITE" id="PS51909">
    <property type="entry name" value="LYSOZYME_I"/>
    <property type="match status" value="1"/>
</dbReference>
<keyword evidence="6" id="KW-0326">Glycosidase</keyword>
<dbReference type="GO" id="GO:0042742">
    <property type="term" value="P:defense response to bacterium"/>
    <property type="evidence" value="ECO:0007669"/>
    <property type="project" value="UniProtKB-KW"/>
</dbReference>
<dbReference type="OrthoDB" id="6337871at2759"/>
<evidence type="ECO:0000256" key="2">
    <source>
        <dbReference type="ARBA" id="ARBA00012732"/>
    </source>
</evidence>
<dbReference type="HOGENOM" id="CLU_130604_0_0_1"/>
<evidence type="ECO:0000256" key="3">
    <source>
        <dbReference type="ARBA" id="ARBA00022529"/>
    </source>
</evidence>
<dbReference type="InterPro" id="IPR008597">
    <property type="entry name" value="Invert_lysozyme"/>
</dbReference>
<comment type="catalytic activity">
    <reaction evidence="1">
        <text>Hydrolysis of (1-&gt;4)-beta-linkages between N-acetylmuramic acid and N-acetyl-D-glucosamine residues in a peptidoglycan and between N-acetyl-D-glucosamine residues in chitodextrins.</text>
        <dbReference type="EC" id="3.2.1.17"/>
    </reaction>
</comment>
<keyword evidence="3" id="KW-0929">Antimicrobial</keyword>
<evidence type="ECO:0000256" key="4">
    <source>
        <dbReference type="ARBA" id="ARBA00022638"/>
    </source>
</evidence>
<dbReference type="GO" id="GO:0003796">
    <property type="term" value="F:lysozyme activity"/>
    <property type="evidence" value="ECO:0007669"/>
    <property type="project" value="UniProtKB-EC"/>
</dbReference>
<dbReference type="OMA" id="INCANDP"/>
<feature type="disulfide bond" evidence="7">
    <location>
        <begin position="34"/>
        <end position="40"/>
    </location>
</feature>
<dbReference type="Pfam" id="PF05497">
    <property type="entry name" value="Destabilase"/>
    <property type="match status" value="1"/>
</dbReference>
<dbReference type="FunFam" id="1.10.530.10:FF:000019">
    <property type="entry name" value="lysozyme"/>
    <property type="match status" value="1"/>
</dbReference>
<feature type="disulfide bond" evidence="7">
    <location>
        <begin position="83"/>
        <end position="89"/>
    </location>
</feature>
<gene>
    <name evidence="10" type="ORF">D910_06556</name>
    <name evidence="9" type="ORF">YQE_12138</name>
</gene>
<feature type="chain" id="PRO_5010971646" description="lysozyme" evidence="8">
    <location>
        <begin position="21"/>
        <end position="150"/>
    </location>
</feature>
<feature type="disulfide bond" evidence="7">
    <location>
        <begin position="46"/>
        <end position="51"/>
    </location>
</feature>
<keyword evidence="5" id="KW-0378">Hydrolase</keyword>
<dbReference type="EMBL" id="KB632155">
    <property type="protein sequence ID" value="ERL89182.1"/>
    <property type="molecule type" value="Genomic_DNA"/>
</dbReference>
<dbReference type="PANTHER" id="PTHR11195:SF22">
    <property type="entry name" value="LYSOZYME"/>
    <property type="match status" value="1"/>
</dbReference>
<dbReference type="Proteomes" id="UP000030742">
    <property type="component" value="Unassembled WGS sequence"/>
</dbReference>
<dbReference type="PANTHER" id="PTHR11195">
    <property type="entry name" value="DESTABILASE-RELATED"/>
    <property type="match status" value="1"/>
</dbReference>
<evidence type="ECO:0000313" key="9">
    <source>
        <dbReference type="EMBL" id="ENN71209.1"/>
    </source>
</evidence>
<name>N6SU38_DENPD</name>
<evidence type="ECO:0000313" key="11">
    <source>
        <dbReference type="EnsemblMetazoa" id="XP_019770495.1"/>
    </source>
</evidence>
<keyword evidence="12" id="KW-1185">Reference proteome</keyword>
<keyword evidence="8" id="KW-0732">Signal</keyword>
<evidence type="ECO:0000313" key="10">
    <source>
        <dbReference type="EMBL" id="ERL89182.1"/>
    </source>
</evidence>
<evidence type="ECO:0000313" key="12">
    <source>
        <dbReference type="Proteomes" id="UP000019118"/>
    </source>
</evidence>
<dbReference type="SUPFAM" id="SSF53955">
    <property type="entry name" value="Lysozyme-like"/>
    <property type="match status" value="1"/>
</dbReference>
<sequence length="150" mass="15901">MIKYVIGAVVALSFFTAVSADDLPVTQQCLGCICEAISGCNTTNICSGDVCGPFRITWAYWADAGKPTVAGESPESATAYAHCAGDTYCSALCVQGYMSKFQQDCNGDAKIDCDDFAAIHKYGGYGCQGPLPEPYGQRYRQCKSIVGSAQ</sequence>
<evidence type="ECO:0000256" key="6">
    <source>
        <dbReference type="ARBA" id="ARBA00023295"/>
    </source>
</evidence>
<keyword evidence="7" id="KW-1015">Disulfide bond</keyword>
<evidence type="ECO:0000256" key="1">
    <source>
        <dbReference type="ARBA" id="ARBA00000632"/>
    </source>
</evidence>
<dbReference type="Gene3D" id="1.10.530.10">
    <property type="match status" value="1"/>
</dbReference>
<feature type="non-terminal residue" evidence="9">
    <location>
        <position position="1"/>
    </location>
</feature>
<reference evidence="12 13" key="1">
    <citation type="journal article" date="2013" name="Genome Biol.">
        <title>Draft genome of the mountain pine beetle, Dendroctonus ponderosae Hopkins, a major forest pest.</title>
        <authorList>
            <person name="Keeling C.I."/>
            <person name="Yuen M.M."/>
            <person name="Liao N.Y."/>
            <person name="Docking T.R."/>
            <person name="Chan S.K."/>
            <person name="Taylor G.A."/>
            <person name="Palmquist D.L."/>
            <person name="Jackman S.D."/>
            <person name="Nguyen A."/>
            <person name="Li M."/>
            <person name="Henderson H."/>
            <person name="Janes J.K."/>
            <person name="Zhao Y."/>
            <person name="Pandoh P."/>
            <person name="Moore R."/>
            <person name="Sperling F.A."/>
            <person name="Huber D.P."/>
            <person name="Birol I."/>
            <person name="Jones S.J."/>
            <person name="Bohlmann J."/>
        </authorList>
    </citation>
    <scope>NUCLEOTIDE SEQUENCE</scope>
</reference>
<keyword evidence="4" id="KW-0081">Bacteriolytic enzyme</keyword>
<dbReference type="AlphaFoldDB" id="N6SU38"/>
<evidence type="ECO:0000256" key="8">
    <source>
        <dbReference type="SAM" id="SignalP"/>
    </source>
</evidence>
<dbReference type="GO" id="GO:0031640">
    <property type="term" value="P:killing of cells of another organism"/>
    <property type="evidence" value="ECO:0007669"/>
    <property type="project" value="UniProtKB-KW"/>
</dbReference>
<dbReference type="InterPro" id="IPR023346">
    <property type="entry name" value="Lysozyme-like_dom_sf"/>
</dbReference>
<evidence type="ECO:0000256" key="7">
    <source>
        <dbReference type="PIRSR" id="PIRSR608597-3"/>
    </source>
</evidence>
<dbReference type="KEGG" id="dpa:109544630"/>
<feature type="signal peptide" evidence="8">
    <location>
        <begin position="1"/>
        <end position="20"/>
    </location>
</feature>
<feature type="disulfide bond" evidence="7">
    <location>
        <begin position="29"/>
        <end position="113"/>
    </location>
</feature>
<evidence type="ECO:0000256" key="5">
    <source>
        <dbReference type="ARBA" id="ARBA00022801"/>
    </source>
</evidence>
<dbReference type="EMBL" id="KB741277">
    <property type="protein sequence ID" value="ENN71209.1"/>
    <property type="molecule type" value="Genomic_DNA"/>
</dbReference>
<dbReference type="CDD" id="cd16890">
    <property type="entry name" value="lyz_i"/>
    <property type="match status" value="1"/>
</dbReference>
<proteinExistence type="predicted"/>
<accession>N6SU38</accession>
<dbReference type="Proteomes" id="UP000019118">
    <property type="component" value="Unassembled WGS sequence"/>
</dbReference>
<evidence type="ECO:0000313" key="13">
    <source>
        <dbReference type="Proteomes" id="UP000030742"/>
    </source>
</evidence>
<dbReference type="EC" id="3.2.1.17" evidence="2"/>
<protein>
    <recommendedName>
        <fullName evidence="2">lysozyme</fullName>
        <ecNumber evidence="2">3.2.1.17</ecNumber>
    </recommendedName>
</protein>
<organism evidence="9">
    <name type="scientific">Dendroctonus ponderosae</name>
    <name type="common">Mountain pine beetle</name>
    <dbReference type="NCBI Taxonomy" id="77166"/>
    <lineage>
        <taxon>Eukaryota</taxon>
        <taxon>Metazoa</taxon>
        <taxon>Ecdysozoa</taxon>
        <taxon>Arthropoda</taxon>
        <taxon>Hexapoda</taxon>
        <taxon>Insecta</taxon>
        <taxon>Pterygota</taxon>
        <taxon>Neoptera</taxon>
        <taxon>Endopterygota</taxon>
        <taxon>Coleoptera</taxon>
        <taxon>Polyphaga</taxon>
        <taxon>Cucujiformia</taxon>
        <taxon>Curculionidae</taxon>
        <taxon>Scolytinae</taxon>
        <taxon>Dendroctonus</taxon>
    </lineage>
</organism>
<dbReference type="EnsemblMetazoa" id="XM_019914936.1">
    <property type="protein sequence ID" value="XP_019770495.1"/>
    <property type="gene ID" value="LOC109544630"/>
</dbReference>